<name>A0ABR4QAV0_9CEST</name>
<dbReference type="EMBL" id="JAKROA010000005">
    <property type="protein sequence ID" value="KAL5106667.1"/>
    <property type="molecule type" value="Genomic_DNA"/>
</dbReference>
<evidence type="ECO:0000313" key="3">
    <source>
        <dbReference type="EMBL" id="KAL5106667.1"/>
    </source>
</evidence>
<protein>
    <recommendedName>
        <fullName evidence="5">Transmembrane protein</fullName>
    </recommendedName>
</protein>
<dbReference type="Proteomes" id="UP001651158">
    <property type="component" value="Unassembled WGS sequence"/>
</dbReference>
<organism evidence="3 4">
    <name type="scientific">Taenia crassiceps</name>
    <dbReference type="NCBI Taxonomy" id="6207"/>
    <lineage>
        <taxon>Eukaryota</taxon>
        <taxon>Metazoa</taxon>
        <taxon>Spiralia</taxon>
        <taxon>Lophotrochozoa</taxon>
        <taxon>Platyhelminthes</taxon>
        <taxon>Cestoda</taxon>
        <taxon>Eucestoda</taxon>
        <taxon>Cyclophyllidea</taxon>
        <taxon>Taeniidae</taxon>
        <taxon>Taenia</taxon>
    </lineage>
</organism>
<keyword evidence="2" id="KW-1133">Transmembrane helix</keyword>
<keyword evidence="4" id="KW-1185">Reference proteome</keyword>
<reference evidence="3 4" key="1">
    <citation type="journal article" date="2022" name="Front. Cell. Infect. Microbiol.">
        <title>The Genomes of Two Strains of Taenia crassiceps the Animal Model for the Study of Human Cysticercosis.</title>
        <authorList>
            <person name="Bobes R.J."/>
            <person name="Estrada K."/>
            <person name="Rios-Valencia D.G."/>
            <person name="Calderon-Gallegos A."/>
            <person name="de la Torre P."/>
            <person name="Carrero J.C."/>
            <person name="Sanchez-Flores A."/>
            <person name="Laclette J.P."/>
        </authorList>
    </citation>
    <scope>NUCLEOTIDE SEQUENCE [LARGE SCALE GENOMIC DNA]</scope>
    <source>
        <strain evidence="3">WFUcys</strain>
    </source>
</reference>
<feature type="compositionally biased region" description="Polar residues" evidence="1">
    <location>
        <begin position="69"/>
        <end position="78"/>
    </location>
</feature>
<gene>
    <name evidence="3" type="ORF">TcWFU_002743</name>
</gene>
<evidence type="ECO:0000256" key="2">
    <source>
        <dbReference type="SAM" id="Phobius"/>
    </source>
</evidence>
<accession>A0ABR4QAV0</accession>
<feature type="compositionally biased region" description="Low complexity" evidence="1">
    <location>
        <begin position="53"/>
        <end position="63"/>
    </location>
</feature>
<feature type="transmembrane region" description="Helical" evidence="2">
    <location>
        <begin position="85"/>
        <end position="103"/>
    </location>
</feature>
<comment type="caution">
    <text evidence="3">The sequence shown here is derived from an EMBL/GenBank/DDBJ whole genome shotgun (WGS) entry which is preliminary data.</text>
</comment>
<evidence type="ECO:0000256" key="1">
    <source>
        <dbReference type="SAM" id="MobiDB-lite"/>
    </source>
</evidence>
<evidence type="ECO:0008006" key="5">
    <source>
        <dbReference type="Google" id="ProtNLM"/>
    </source>
</evidence>
<sequence>MSQFLPLERVVRNRRHLLPRFHSPDLSPVTTNEDVATHSSPLSPFFHFSPSLISSSDSSSSNLSKKRAQSLTSITRPPSYSHSSVILAFSLFISVAVAVPMVMRASFTSSSHSVDIEPLPDALNL</sequence>
<evidence type="ECO:0000313" key="4">
    <source>
        <dbReference type="Proteomes" id="UP001651158"/>
    </source>
</evidence>
<keyword evidence="2" id="KW-0812">Transmembrane</keyword>
<keyword evidence="2" id="KW-0472">Membrane</keyword>
<feature type="region of interest" description="Disordered" evidence="1">
    <location>
        <begin position="53"/>
        <end position="78"/>
    </location>
</feature>
<proteinExistence type="predicted"/>